<organism evidence="5 6">
    <name type="scientific">Arthrobacter ginkgonis</name>
    <dbReference type="NCBI Taxonomy" id="1630594"/>
    <lineage>
        <taxon>Bacteria</taxon>
        <taxon>Bacillati</taxon>
        <taxon>Actinomycetota</taxon>
        <taxon>Actinomycetes</taxon>
        <taxon>Micrococcales</taxon>
        <taxon>Micrococcaceae</taxon>
        <taxon>Arthrobacter</taxon>
    </lineage>
</organism>
<dbReference type="InterPro" id="IPR003593">
    <property type="entry name" value="AAA+_ATPase"/>
</dbReference>
<dbReference type="EMBL" id="BAABEO010000017">
    <property type="protein sequence ID" value="GAA3687289.1"/>
    <property type="molecule type" value="Genomic_DNA"/>
</dbReference>
<dbReference type="PANTHER" id="PTHR42788">
    <property type="entry name" value="TAURINE IMPORT ATP-BINDING PROTEIN-RELATED"/>
    <property type="match status" value="1"/>
</dbReference>
<dbReference type="PROSITE" id="PS00211">
    <property type="entry name" value="ABC_TRANSPORTER_1"/>
    <property type="match status" value="1"/>
</dbReference>
<dbReference type="Proteomes" id="UP001500752">
    <property type="component" value="Unassembled WGS sequence"/>
</dbReference>
<feature type="domain" description="ABC transporter" evidence="4">
    <location>
        <begin position="24"/>
        <end position="257"/>
    </location>
</feature>
<dbReference type="InterPro" id="IPR003439">
    <property type="entry name" value="ABC_transporter-like_ATP-bd"/>
</dbReference>
<sequence length="284" mass="30935">MDTNAFPGTQETLTRGAGTLEPLLRVDNVTHTYGSGPDAHTALKGLSFEIFPQEFVSIVGPSGAGKTTLLRTLSGLLAPTSGSVTIEGRPVTGVPEGMAMVFQDYSRSLLPWLTIEKNVAFPLTKDSGTAAERRALIDESLEVVGLGGLNNRYPWQLSGGMQQRVAIARALAYRPRLLLMDEPFASLDAQTRADLEDLVLSLRQRYGVTVLFVTHDIDESVYLADRVLVLSKAPARLVENIEVRLPEPRDQISTKEDETFVQLRGHVARLIRSGGEPVDAAQAR</sequence>
<dbReference type="PANTHER" id="PTHR42788:SF13">
    <property type="entry name" value="ALIPHATIC SULFONATES IMPORT ATP-BINDING PROTEIN SSUB"/>
    <property type="match status" value="1"/>
</dbReference>
<gene>
    <name evidence="5" type="ORF">GCM10023081_25810</name>
</gene>
<keyword evidence="3 5" id="KW-0067">ATP-binding</keyword>
<proteinExistence type="predicted"/>
<evidence type="ECO:0000313" key="6">
    <source>
        <dbReference type="Proteomes" id="UP001500752"/>
    </source>
</evidence>
<keyword evidence="6" id="KW-1185">Reference proteome</keyword>
<evidence type="ECO:0000313" key="5">
    <source>
        <dbReference type="EMBL" id="GAA3687289.1"/>
    </source>
</evidence>
<dbReference type="InterPro" id="IPR017871">
    <property type="entry name" value="ABC_transporter-like_CS"/>
</dbReference>
<dbReference type="SUPFAM" id="SSF52540">
    <property type="entry name" value="P-loop containing nucleoside triphosphate hydrolases"/>
    <property type="match status" value="1"/>
</dbReference>
<keyword evidence="2" id="KW-0547">Nucleotide-binding</keyword>
<dbReference type="PROSITE" id="PS50893">
    <property type="entry name" value="ABC_TRANSPORTER_2"/>
    <property type="match status" value="1"/>
</dbReference>
<keyword evidence="1" id="KW-0813">Transport</keyword>
<evidence type="ECO:0000256" key="3">
    <source>
        <dbReference type="ARBA" id="ARBA00022840"/>
    </source>
</evidence>
<dbReference type="Pfam" id="PF00005">
    <property type="entry name" value="ABC_tran"/>
    <property type="match status" value="1"/>
</dbReference>
<reference evidence="6" key="1">
    <citation type="journal article" date="2019" name="Int. J. Syst. Evol. Microbiol.">
        <title>The Global Catalogue of Microorganisms (GCM) 10K type strain sequencing project: providing services to taxonomists for standard genome sequencing and annotation.</title>
        <authorList>
            <consortium name="The Broad Institute Genomics Platform"/>
            <consortium name="The Broad Institute Genome Sequencing Center for Infectious Disease"/>
            <person name="Wu L."/>
            <person name="Ma J."/>
        </authorList>
    </citation>
    <scope>NUCLEOTIDE SEQUENCE [LARGE SCALE GENOMIC DNA]</scope>
    <source>
        <strain evidence="6">JCM 30742</strain>
    </source>
</reference>
<evidence type="ECO:0000256" key="1">
    <source>
        <dbReference type="ARBA" id="ARBA00022448"/>
    </source>
</evidence>
<dbReference type="InterPro" id="IPR050166">
    <property type="entry name" value="ABC_transporter_ATP-bind"/>
</dbReference>
<protein>
    <submittedName>
        <fullName evidence="5">ABC transporter ATP-binding protein</fullName>
    </submittedName>
</protein>
<dbReference type="InterPro" id="IPR027417">
    <property type="entry name" value="P-loop_NTPase"/>
</dbReference>
<comment type="caution">
    <text evidence="5">The sequence shown here is derived from an EMBL/GenBank/DDBJ whole genome shotgun (WGS) entry which is preliminary data.</text>
</comment>
<evidence type="ECO:0000259" key="4">
    <source>
        <dbReference type="PROSITE" id="PS50893"/>
    </source>
</evidence>
<dbReference type="RefSeq" id="WP_345151292.1">
    <property type="nucleotide sequence ID" value="NZ_BAABEO010000017.1"/>
</dbReference>
<dbReference type="SMART" id="SM00382">
    <property type="entry name" value="AAA"/>
    <property type="match status" value="1"/>
</dbReference>
<dbReference type="Gene3D" id="3.40.50.300">
    <property type="entry name" value="P-loop containing nucleotide triphosphate hydrolases"/>
    <property type="match status" value="1"/>
</dbReference>
<dbReference type="GO" id="GO:0005524">
    <property type="term" value="F:ATP binding"/>
    <property type="evidence" value="ECO:0007669"/>
    <property type="project" value="UniProtKB-KW"/>
</dbReference>
<evidence type="ECO:0000256" key="2">
    <source>
        <dbReference type="ARBA" id="ARBA00022741"/>
    </source>
</evidence>
<accession>A0ABP7CHJ3</accession>
<name>A0ABP7CHJ3_9MICC</name>
<dbReference type="CDD" id="cd03293">
    <property type="entry name" value="ABC_NrtD_SsuB_transporters"/>
    <property type="match status" value="1"/>
</dbReference>